<feature type="domain" description="PAS" evidence="1">
    <location>
        <begin position="178"/>
        <end position="248"/>
    </location>
</feature>
<dbReference type="SMART" id="SM00065">
    <property type="entry name" value="GAF"/>
    <property type="match status" value="1"/>
</dbReference>
<accession>A0ABY4S4U2</accession>
<dbReference type="PROSITE" id="PS50112">
    <property type="entry name" value="PAS"/>
    <property type="match status" value="2"/>
</dbReference>
<sequence>MPEDEEARLVRLQALQILASEPEPLFDRLVALAAEACGVPIALLSLVDADRQWFKAKVGLPGVQETPRAHAFCAHAIGSQSLFEVQDATADDRFNRNPLVVGPPDIRFYSGAPLTVGEGSAVGTLCVIDQSPRQMTEAQRRTLTMLAAIASDALDMRRSLVERTLTQARRHAAELAATEARFRALVEQQSEIVSLAKPCGELVYVNEAYARHHGLSVASLVGTNLLDHVPPTERAAVRGQLDQVLNTRQRCSADSSVMTPCGQLRHFSWTHSVQRDDKGALLLHSVGRDIHERVMAEAALREQESFLDRTGRVAGVGGWQFDPASGRITWSAQTRRIHEVPDDYQPQLESAIQFYAPEARAQVERAVIQALADGTPWDLELPLVTATGRRIWVRAVGEAEYQGGAVVRLVGAFQDITERRLLQERLAANERFLRKLTDSLPVRIAYVDAERRYRFLNDAHCRRFGVPREQALGHTLAELRGQPSPEVDAAFDAAFRGRMQRFEFDDMVEGHHRRIEGQLIPDIDDSGAVVGVFKTGMDITERSRMEQALRDLSATLRSVAEAIPACIAVVGADGCYRFVNTSYERWIGMGRDAIVGWPVDVLLGDTDFARAEPDAPERA</sequence>
<name>A0ABY4S4U2_AQUTE</name>
<evidence type="ECO:0000259" key="1">
    <source>
        <dbReference type="PROSITE" id="PS50112"/>
    </source>
</evidence>
<dbReference type="Gene3D" id="3.30.450.20">
    <property type="entry name" value="PAS domain"/>
    <property type="match status" value="4"/>
</dbReference>
<proteinExistence type="predicted"/>
<dbReference type="SUPFAM" id="SSF55785">
    <property type="entry name" value="PYP-like sensor domain (PAS domain)"/>
    <property type="match status" value="4"/>
</dbReference>
<dbReference type="InterPro" id="IPR003018">
    <property type="entry name" value="GAF"/>
</dbReference>
<keyword evidence="4" id="KW-1185">Reference proteome</keyword>
<dbReference type="InterPro" id="IPR000700">
    <property type="entry name" value="PAS-assoc_C"/>
</dbReference>
<dbReference type="InterPro" id="IPR013655">
    <property type="entry name" value="PAS_fold_3"/>
</dbReference>
<dbReference type="Pfam" id="PF08447">
    <property type="entry name" value="PAS_3"/>
    <property type="match status" value="1"/>
</dbReference>
<evidence type="ECO:0000313" key="4">
    <source>
        <dbReference type="Proteomes" id="UP001056201"/>
    </source>
</evidence>
<dbReference type="SUPFAM" id="SSF55781">
    <property type="entry name" value="GAF domain-like"/>
    <property type="match status" value="1"/>
</dbReference>
<dbReference type="PANTHER" id="PTHR43102:SF2">
    <property type="entry name" value="GAF DOMAIN-CONTAINING PROTEIN"/>
    <property type="match status" value="1"/>
</dbReference>
<evidence type="ECO:0000313" key="3">
    <source>
        <dbReference type="EMBL" id="URI07245.1"/>
    </source>
</evidence>
<dbReference type="Proteomes" id="UP001056201">
    <property type="component" value="Chromosome 1"/>
</dbReference>
<dbReference type="Pfam" id="PF08448">
    <property type="entry name" value="PAS_4"/>
    <property type="match status" value="3"/>
</dbReference>
<dbReference type="EMBL" id="CP097635">
    <property type="protein sequence ID" value="URI07245.1"/>
    <property type="molecule type" value="Genomic_DNA"/>
</dbReference>
<protein>
    <submittedName>
        <fullName evidence="3">PAS domain S-box protein</fullName>
    </submittedName>
</protein>
<dbReference type="CDD" id="cd00130">
    <property type="entry name" value="PAS"/>
    <property type="match status" value="1"/>
</dbReference>
<dbReference type="InterPro" id="IPR035965">
    <property type="entry name" value="PAS-like_dom_sf"/>
</dbReference>
<dbReference type="NCBIfam" id="TIGR00229">
    <property type="entry name" value="sensory_box"/>
    <property type="match status" value="2"/>
</dbReference>
<dbReference type="InterPro" id="IPR013656">
    <property type="entry name" value="PAS_4"/>
</dbReference>
<dbReference type="SMART" id="SM00091">
    <property type="entry name" value="PAS"/>
    <property type="match status" value="3"/>
</dbReference>
<feature type="domain" description="PAC" evidence="2">
    <location>
        <begin position="377"/>
        <end position="428"/>
    </location>
</feature>
<dbReference type="RefSeq" id="WP_250195510.1">
    <property type="nucleotide sequence ID" value="NZ_CP097635.1"/>
</dbReference>
<feature type="domain" description="PAC" evidence="2">
    <location>
        <begin position="498"/>
        <end position="551"/>
    </location>
</feature>
<dbReference type="Pfam" id="PF01590">
    <property type="entry name" value="GAF"/>
    <property type="match status" value="1"/>
</dbReference>
<dbReference type="Gene3D" id="3.30.450.40">
    <property type="match status" value="1"/>
</dbReference>
<dbReference type="PANTHER" id="PTHR43102">
    <property type="entry name" value="SLR1143 PROTEIN"/>
    <property type="match status" value="1"/>
</dbReference>
<dbReference type="InterPro" id="IPR001610">
    <property type="entry name" value="PAC"/>
</dbReference>
<gene>
    <name evidence="3" type="ORF">MW290_01055</name>
</gene>
<reference evidence="3" key="1">
    <citation type="submission" date="2022-05" db="EMBL/GenBank/DDBJ databases">
        <title>An RpoN-dependent PEP-CTERM gene is involved in floc formation of an Aquincola tertiaricarbonis strain.</title>
        <authorList>
            <person name="Qiu D."/>
            <person name="Xia M."/>
        </authorList>
    </citation>
    <scope>NUCLEOTIDE SEQUENCE</scope>
    <source>
        <strain evidence="3">RN12</strain>
    </source>
</reference>
<dbReference type="InterPro" id="IPR000014">
    <property type="entry name" value="PAS"/>
</dbReference>
<dbReference type="InterPro" id="IPR029016">
    <property type="entry name" value="GAF-like_dom_sf"/>
</dbReference>
<feature type="domain" description="PAS" evidence="1">
    <location>
        <begin position="429"/>
        <end position="479"/>
    </location>
</feature>
<dbReference type="SMART" id="SM00086">
    <property type="entry name" value="PAC"/>
    <property type="match status" value="2"/>
</dbReference>
<evidence type="ECO:0000259" key="2">
    <source>
        <dbReference type="PROSITE" id="PS50113"/>
    </source>
</evidence>
<dbReference type="PROSITE" id="PS50113">
    <property type="entry name" value="PAC"/>
    <property type="match status" value="2"/>
</dbReference>
<organism evidence="3 4">
    <name type="scientific">Aquincola tertiaricarbonis</name>
    <dbReference type="NCBI Taxonomy" id="391953"/>
    <lineage>
        <taxon>Bacteria</taxon>
        <taxon>Pseudomonadati</taxon>
        <taxon>Pseudomonadota</taxon>
        <taxon>Betaproteobacteria</taxon>
        <taxon>Burkholderiales</taxon>
        <taxon>Sphaerotilaceae</taxon>
        <taxon>Aquincola</taxon>
    </lineage>
</organism>